<accession>A0A0F9CFW8</accession>
<dbReference type="AlphaFoldDB" id="A0A0F9CFW8"/>
<dbReference type="Gene3D" id="3.40.50.300">
    <property type="entry name" value="P-loop containing nucleotide triphosphate hydrolases"/>
    <property type="match status" value="1"/>
</dbReference>
<dbReference type="InterPro" id="IPR027417">
    <property type="entry name" value="P-loop_NTPase"/>
</dbReference>
<name>A0A0F9CFW8_9ZZZZ</name>
<reference evidence="1" key="1">
    <citation type="journal article" date="2015" name="Nature">
        <title>Complex archaea that bridge the gap between prokaryotes and eukaryotes.</title>
        <authorList>
            <person name="Spang A."/>
            <person name="Saw J.H."/>
            <person name="Jorgensen S.L."/>
            <person name="Zaremba-Niedzwiedzka K."/>
            <person name="Martijn J."/>
            <person name="Lind A.E."/>
            <person name="van Eijk R."/>
            <person name="Schleper C."/>
            <person name="Guy L."/>
            <person name="Ettema T.J."/>
        </authorList>
    </citation>
    <scope>NUCLEOTIDE SEQUENCE</scope>
</reference>
<evidence type="ECO:0008006" key="2">
    <source>
        <dbReference type="Google" id="ProtNLM"/>
    </source>
</evidence>
<gene>
    <name evidence="1" type="ORF">LCGC14_2406350</name>
</gene>
<organism evidence="1">
    <name type="scientific">marine sediment metagenome</name>
    <dbReference type="NCBI Taxonomy" id="412755"/>
    <lineage>
        <taxon>unclassified sequences</taxon>
        <taxon>metagenomes</taxon>
        <taxon>ecological metagenomes</taxon>
    </lineage>
</organism>
<dbReference type="EMBL" id="LAZR01036253">
    <property type="protein sequence ID" value="KKL25332.1"/>
    <property type="molecule type" value="Genomic_DNA"/>
</dbReference>
<proteinExistence type="predicted"/>
<comment type="caution">
    <text evidence="1">The sequence shown here is derived from an EMBL/GenBank/DDBJ whole genome shotgun (WGS) entry which is preliminary data.</text>
</comment>
<protein>
    <recommendedName>
        <fullName evidence="2">Phage terminase large subunit N-terminal domain-containing protein</fullName>
    </recommendedName>
</protein>
<evidence type="ECO:0000313" key="1">
    <source>
        <dbReference type="EMBL" id="KKL25332.1"/>
    </source>
</evidence>
<feature type="non-terminal residue" evidence="1">
    <location>
        <position position="265"/>
    </location>
</feature>
<sequence>MKADAQIADDIAGFYADPLAYIMYVFPWDSEPSIQMVELDEKYKDRFRSQYGPDRWACEFLDDLGKDIRERGFDGRHTVKPIRYSTASGHGIGKSVLVSWLIKFILDTRPYSKGVVTANTADQLRTKTWAELGKWHNLSLTEHLYDFTSGRGAMALKRKGHGDRWACTAQTCREENSEAFQGLHAANSTPFFIFDEASGIPDKIWEARAGGATDGEPMYFDFGNPTRKSGMFFENCIGKYRHRHNVRSIDSRDVFITNKDLMNEW</sequence>